<organism evidence="1 2">
    <name type="scientific">Portunus trituberculatus</name>
    <name type="common">Swimming crab</name>
    <name type="synonym">Neptunus trituberculatus</name>
    <dbReference type="NCBI Taxonomy" id="210409"/>
    <lineage>
        <taxon>Eukaryota</taxon>
        <taxon>Metazoa</taxon>
        <taxon>Ecdysozoa</taxon>
        <taxon>Arthropoda</taxon>
        <taxon>Crustacea</taxon>
        <taxon>Multicrustacea</taxon>
        <taxon>Malacostraca</taxon>
        <taxon>Eumalacostraca</taxon>
        <taxon>Eucarida</taxon>
        <taxon>Decapoda</taxon>
        <taxon>Pleocyemata</taxon>
        <taxon>Brachyura</taxon>
        <taxon>Eubrachyura</taxon>
        <taxon>Portunoidea</taxon>
        <taxon>Portunidae</taxon>
        <taxon>Portuninae</taxon>
        <taxon>Portunus</taxon>
    </lineage>
</organism>
<dbReference type="Proteomes" id="UP000324222">
    <property type="component" value="Unassembled WGS sequence"/>
</dbReference>
<dbReference type="EMBL" id="VSRR010000246">
    <property type="protein sequence ID" value="MPC12934.1"/>
    <property type="molecule type" value="Genomic_DNA"/>
</dbReference>
<accession>A0A5B7CW24</accession>
<reference evidence="1 2" key="1">
    <citation type="submission" date="2019-05" db="EMBL/GenBank/DDBJ databases">
        <title>Another draft genome of Portunus trituberculatus and its Hox gene families provides insights of decapod evolution.</title>
        <authorList>
            <person name="Jeong J.-H."/>
            <person name="Song I."/>
            <person name="Kim S."/>
            <person name="Choi T."/>
            <person name="Kim D."/>
            <person name="Ryu S."/>
            <person name="Kim W."/>
        </authorList>
    </citation>
    <scope>NUCLEOTIDE SEQUENCE [LARGE SCALE GENOMIC DNA]</scope>
    <source>
        <tissue evidence="1">Muscle</tissue>
    </source>
</reference>
<proteinExistence type="predicted"/>
<keyword evidence="2" id="KW-1185">Reference proteome</keyword>
<sequence>MTKVATKAHLHFKVFRPPPPPHGLGVLGKPPVWVDCFSHPALFCLVTEISHYTRAAQLPSSSFKQRVVVAVRDTMEKGRCSGNTVSHSSLIHDKQAEQEVLTNDYAAPPVPAHHIPPTQPVLMPCFVKAAVSSPLTPSPSITHLQK</sequence>
<evidence type="ECO:0000313" key="2">
    <source>
        <dbReference type="Proteomes" id="UP000324222"/>
    </source>
</evidence>
<dbReference type="AlphaFoldDB" id="A0A5B7CW24"/>
<protein>
    <submittedName>
        <fullName evidence="1">Uncharacterized protein</fullName>
    </submittedName>
</protein>
<gene>
    <name evidence="1" type="ORF">E2C01_005651</name>
</gene>
<name>A0A5B7CW24_PORTR</name>
<comment type="caution">
    <text evidence="1">The sequence shown here is derived from an EMBL/GenBank/DDBJ whole genome shotgun (WGS) entry which is preliminary data.</text>
</comment>
<evidence type="ECO:0000313" key="1">
    <source>
        <dbReference type="EMBL" id="MPC12934.1"/>
    </source>
</evidence>